<sequence length="255" mass="28476">MSLDVYQLPVLEDNYIYILRDSETGCCAVVDPAEAEPVESFLDNQGWGLDAIWVTHHHWDHTGGIKALVDRFDADVWGSKEDHKRIPNIKHKLSEGDRLTLGAVEAEVIEVSGHTVGHIAFWVESEKALFSGDTLFSLGCGRLFEGSPHQMWASLKKIRDLPDQTRVYCTHEYTAANAKFALSLEPDSAALKGYAQEVHQLRASNRPSIPCILGREKQLNPFLRADDSNLASSLGLRVTSETDVFAAIRKKKDEF</sequence>
<dbReference type="NCBIfam" id="TIGR03413">
    <property type="entry name" value="GSH_gloB"/>
    <property type="match status" value="1"/>
</dbReference>
<evidence type="ECO:0000256" key="4">
    <source>
        <dbReference type="ARBA" id="ARBA00022723"/>
    </source>
</evidence>
<dbReference type="InterPro" id="IPR035680">
    <property type="entry name" value="Clx_II_MBL"/>
</dbReference>
<evidence type="ECO:0000259" key="8">
    <source>
        <dbReference type="SMART" id="SM00849"/>
    </source>
</evidence>
<keyword evidence="4 7" id="KW-0479">Metal-binding</keyword>
<evidence type="ECO:0000256" key="1">
    <source>
        <dbReference type="ARBA" id="ARBA00001623"/>
    </source>
</evidence>
<feature type="domain" description="Metallo-beta-lactamase" evidence="8">
    <location>
        <begin position="13"/>
        <end position="171"/>
    </location>
</feature>
<dbReference type="EC" id="3.1.2.6" evidence="7"/>
<proteinExistence type="inferred from homology"/>
<feature type="binding site" evidence="7">
    <location>
        <position position="133"/>
    </location>
    <ligand>
        <name>Zn(2+)</name>
        <dbReference type="ChEBI" id="CHEBI:29105"/>
        <label>1</label>
    </ligand>
</feature>
<dbReference type="PANTHER" id="PTHR43705">
    <property type="entry name" value="HYDROXYACYLGLUTATHIONE HYDROLASE"/>
    <property type="match status" value="1"/>
</dbReference>
<feature type="binding site" evidence="7">
    <location>
        <position position="60"/>
    </location>
    <ligand>
        <name>Zn(2+)</name>
        <dbReference type="ChEBI" id="CHEBI:29105"/>
        <label>2</label>
    </ligand>
</feature>
<evidence type="ECO:0000256" key="3">
    <source>
        <dbReference type="ARBA" id="ARBA00006759"/>
    </source>
</evidence>
<feature type="binding site" evidence="7">
    <location>
        <position position="58"/>
    </location>
    <ligand>
        <name>Zn(2+)</name>
        <dbReference type="ChEBI" id="CHEBI:29105"/>
        <label>1</label>
    </ligand>
</feature>
<dbReference type="SMART" id="SM00849">
    <property type="entry name" value="Lactamase_B"/>
    <property type="match status" value="1"/>
</dbReference>
<dbReference type="GO" id="GO:0019243">
    <property type="term" value="P:methylglyoxal catabolic process to D-lactate via S-lactoyl-glutathione"/>
    <property type="evidence" value="ECO:0007669"/>
    <property type="project" value="UniProtKB-UniRule"/>
</dbReference>
<keyword evidence="5 7" id="KW-0378">Hydrolase</keyword>
<feature type="binding site" evidence="7">
    <location>
        <position position="61"/>
    </location>
    <ligand>
        <name>Zn(2+)</name>
        <dbReference type="ChEBI" id="CHEBI:29105"/>
        <label>2</label>
    </ligand>
</feature>
<dbReference type="Pfam" id="PF16123">
    <property type="entry name" value="HAGH_C"/>
    <property type="match status" value="1"/>
</dbReference>
<dbReference type="InterPro" id="IPR017782">
    <property type="entry name" value="Hydroxyacylglutathione_Hdrlase"/>
</dbReference>
<organism evidence="9 10">
    <name type="scientific">Pseudobacteriovorax antillogorgiicola</name>
    <dbReference type="NCBI Taxonomy" id="1513793"/>
    <lineage>
        <taxon>Bacteria</taxon>
        <taxon>Pseudomonadati</taxon>
        <taxon>Bdellovibrionota</taxon>
        <taxon>Oligoflexia</taxon>
        <taxon>Oligoflexales</taxon>
        <taxon>Pseudobacteriovoracaceae</taxon>
        <taxon>Pseudobacteriovorax</taxon>
    </lineage>
</organism>
<dbReference type="Pfam" id="PF00753">
    <property type="entry name" value="Lactamase_B"/>
    <property type="match status" value="1"/>
</dbReference>
<comment type="subunit">
    <text evidence="7">Monomer.</text>
</comment>
<dbReference type="RefSeq" id="WP_132316329.1">
    <property type="nucleotide sequence ID" value="NZ_FWZT01000003.1"/>
</dbReference>
<dbReference type="PIRSF" id="PIRSF005457">
    <property type="entry name" value="Glx"/>
    <property type="match status" value="1"/>
</dbReference>
<feature type="binding site" evidence="7">
    <location>
        <position position="56"/>
    </location>
    <ligand>
        <name>Zn(2+)</name>
        <dbReference type="ChEBI" id="CHEBI:29105"/>
        <label>1</label>
    </ligand>
</feature>
<dbReference type="InterPro" id="IPR032282">
    <property type="entry name" value="HAGH_C"/>
</dbReference>
<comment type="pathway">
    <text evidence="2 7">Secondary metabolite metabolism; methylglyoxal degradation; (R)-lactate from methylglyoxal: step 2/2.</text>
</comment>
<keyword evidence="6 7" id="KW-0862">Zinc</keyword>
<dbReference type="EMBL" id="FWZT01000003">
    <property type="protein sequence ID" value="SME99741.1"/>
    <property type="molecule type" value="Genomic_DNA"/>
</dbReference>
<feature type="binding site" evidence="7">
    <location>
        <position position="114"/>
    </location>
    <ligand>
        <name>Zn(2+)</name>
        <dbReference type="ChEBI" id="CHEBI:29105"/>
        <label>1</label>
    </ligand>
</feature>
<comment type="catalytic activity">
    <reaction evidence="1 7">
        <text>an S-(2-hydroxyacyl)glutathione + H2O = a 2-hydroxy carboxylate + glutathione + H(+)</text>
        <dbReference type="Rhea" id="RHEA:21864"/>
        <dbReference type="ChEBI" id="CHEBI:15377"/>
        <dbReference type="ChEBI" id="CHEBI:15378"/>
        <dbReference type="ChEBI" id="CHEBI:57925"/>
        <dbReference type="ChEBI" id="CHEBI:58896"/>
        <dbReference type="ChEBI" id="CHEBI:71261"/>
        <dbReference type="EC" id="3.1.2.6"/>
    </reaction>
</comment>
<evidence type="ECO:0000313" key="9">
    <source>
        <dbReference type="EMBL" id="SME99741.1"/>
    </source>
</evidence>
<gene>
    <name evidence="7" type="primary">gloB</name>
    <name evidence="9" type="ORF">SAMN06296036_10328</name>
</gene>
<comment type="similarity">
    <text evidence="3 7">Belongs to the metallo-beta-lactamase superfamily. Glyoxalase II family.</text>
</comment>
<dbReference type="Proteomes" id="UP000192907">
    <property type="component" value="Unassembled WGS sequence"/>
</dbReference>
<accession>A0A1Y6BBS6</accession>
<comment type="function">
    <text evidence="7">Thiolesterase that catalyzes the hydrolysis of S-D-lactoyl-glutathione to form glutathione and D-lactic acid.</text>
</comment>
<feature type="binding site" evidence="7">
    <location>
        <position position="133"/>
    </location>
    <ligand>
        <name>Zn(2+)</name>
        <dbReference type="ChEBI" id="CHEBI:29105"/>
        <label>2</label>
    </ligand>
</feature>
<name>A0A1Y6BBS6_9BACT</name>
<evidence type="ECO:0000256" key="6">
    <source>
        <dbReference type="ARBA" id="ARBA00022833"/>
    </source>
</evidence>
<dbReference type="HAMAP" id="MF_01374">
    <property type="entry name" value="Glyoxalase_2"/>
    <property type="match status" value="1"/>
</dbReference>
<evidence type="ECO:0000256" key="5">
    <source>
        <dbReference type="ARBA" id="ARBA00022801"/>
    </source>
</evidence>
<evidence type="ECO:0000256" key="2">
    <source>
        <dbReference type="ARBA" id="ARBA00004963"/>
    </source>
</evidence>
<dbReference type="InterPro" id="IPR036866">
    <property type="entry name" value="RibonucZ/Hydroxyglut_hydro"/>
</dbReference>
<reference evidence="10" key="1">
    <citation type="submission" date="2017-04" db="EMBL/GenBank/DDBJ databases">
        <authorList>
            <person name="Varghese N."/>
            <person name="Submissions S."/>
        </authorList>
    </citation>
    <scope>NUCLEOTIDE SEQUENCE [LARGE SCALE GENOMIC DNA]</scope>
    <source>
        <strain evidence="10">RKEM611</strain>
    </source>
</reference>
<dbReference type="InterPro" id="IPR050110">
    <property type="entry name" value="Glyoxalase_II_hydrolase"/>
</dbReference>
<dbReference type="Gene3D" id="3.60.15.10">
    <property type="entry name" value="Ribonuclease Z/Hydroxyacylglutathione hydrolase-like"/>
    <property type="match status" value="1"/>
</dbReference>
<keyword evidence="10" id="KW-1185">Reference proteome</keyword>
<dbReference type="GO" id="GO:0046872">
    <property type="term" value="F:metal ion binding"/>
    <property type="evidence" value="ECO:0007669"/>
    <property type="project" value="UniProtKB-KW"/>
</dbReference>
<protein>
    <recommendedName>
        <fullName evidence="7">Hydroxyacylglutathione hydrolase</fullName>
        <ecNumber evidence="7">3.1.2.6</ecNumber>
    </recommendedName>
    <alternativeName>
        <fullName evidence="7">Glyoxalase II</fullName>
        <shortName evidence="7">Glx II</shortName>
    </alternativeName>
</protein>
<dbReference type="GO" id="GO:0004416">
    <property type="term" value="F:hydroxyacylglutathione hydrolase activity"/>
    <property type="evidence" value="ECO:0007669"/>
    <property type="project" value="UniProtKB-UniRule"/>
</dbReference>
<evidence type="ECO:0000313" key="10">
    <source>
        <dbReference type="Proteomes" id="UP000192907"/>
    </source>
</evidence>
<evidence type="ECO:0000256" key="7">
    <source>
        <dbReference type="HAMAP-Rule" id="MF_01374"/>
    </source>
</evidence>
<feature type="binding site" evidence="7">
    <location>
        <position position="171"/>
    </location>
    <ligand>
        <name>Zn(2+)</name>
        <dbReference type="ChEBI" id="CHEBI:29105"/>
        <label>2</label>
    </ligand>
</feature>
<comment type="cofactor">
    <cofactor evidence="7">
        <name>Zn(2+)</name>
        <dbReference type="ChEBI" id="CHEBI:29105"/>
    </cofactor>
    <text evidence="7">Binds 2 Zn(2+) ions per subunit.</text>
</comment>
<dbReference type="CDD" id="cd07723">
    <property type="entry name" value="hydroxyacylglutathione_hydrolase_MBL-fold"/>
    <property type="match status" value="1"/>
</dbReference>
<dbReference type="InterPro" id="IPR001279">
    <property type="entry name" value="Metallo-B-lactamas"/>
</dbReference>
<dbReference type="AlphaFoldDB" id="A0A1Y6BBS6"/>
<dbReference type="UniPathway" id="UPA00619">
    <property type="reaction ID" value="UER00676"/>
</dbReference>
<dbReference type="OrthoDB" id="5290637at2"/>
<dbReference type="STRING" id="1513793.SAMN06296036_10328"/>
<dbReference type="PANTHER" id="PTHR43705:SF1">
    <property type="entry name" value="HYDROXYACYLGLUTATHIONE HYDROLASE GLOB"/>
    <property type="match status" value="1"/>
</dbReference>
<dbReference type="SUPFAM" id="SSF56281">
    <property type="entry name" value="Metallo-hydrolase/oxidoreductase"/>
    <property type="match status" value="1"/>
</dbReference>